<dbReference type="EMBL" id="QXGD01001620">
    <property type="protein sequence ID" value="KAE9202299.1"/>
    <property type="molecule type" value="Genomic_DNA"/>
</dbReference>
<evidence type="ECO:0000313" key="2">
    <source>
        <dbReference type="EMBL" id="KAE8928884.1"/>
    </source>
</evidence>
<dbReference type="EMBL" id="QXGF01001612">
    <property type="protein sequence ID" value="KAE8928884.1"/>
    <property type="molecule type" value="Genomic_DNA"/>
</dbReference>
<dbReference type="OrthoDB" id="125876at2759"/>
<proteinExistence type="predicted"/>
<dbReference type="SUPFAM" id="SSF53098">
    <property type="entry name" value="Ribonuclease H-like"/>
    <property type="match status" value="1"/>
</dbReference>
<dbReference type="EMBL" id="QXFZ01001503">
    <property type="protein sequence ID" value="KAE9089387.1"/>
    <property type="molecule type" value="Genomic_DNA"/>
</dbReference>
<protein>
    <recommendedName>
        <fullName evidence="1">HAT C-terminal dimerisation domain-containing protein</fullName>
    </recommendedName>
</protein>
<evidence type="ECO:0000313" key="17">
    <source>
        <dbReference type="Proteomes" id="UP000460718"/>
    </source>
</evidence>
<dbReference type="AlphaFoldDB" id="A0A6A3E511"/>
<comment type="caution">
    <text evidence="2">The sequence shown here is derived from an EMBL/GenBank/DDBJ whole genome shotgun (WGS) entry which is preliminary data.</text>
</comment>
<evidence type="ECO:0000313" key="15">
    <source>
        <dbReference type="Proteomes" id="UP000440732"/>
    </source>
</evidence>
<dbReference type="EMBL" id="QXGA01001527">
    <property type="protein sequence ID" value="KAE9116636.1"/>
    <property type="molecule type" value="Genomic_DNA"/>
</dbReference>
<reference evidence="11 12" key="1">
    <citation type="submission" date="2018-08" db="EMBL/GenBank/DDBJ databases">
        <title>Genomic investigation of the strawberry pathogen Phytophthora fragariae indicates pathogenicity is determined by transcriptional variation in three key races.</title>
        <authorList>
            <person name="Adams T.M."/>
            <person name="Armitage A.D."/>
            <person name="Sobczyk M.K."/>
            <person name="Bates H.J."/>
            <person name="Dunwell J.M."/>
            <person name="Nellist C.F."/>
            <person name="Harrison R.J."/>
        </authorList>
    </citation>
    <scope>NUCLEOTIDE SEQUENCE [LARGE SCALE GENOMIC DNA]</scope>
    <source>
        <strain evidence="10 13">A4</strain>
        <strain evidence="8 14">BC-1</strain>
        <strain evidence="9 18">BC-23</strain>
        <strain evidence="7 12">NOV-27</strain>
        <strain evidence="6 15">NOV-5</strain>
        <strain evidence="4 16">NOV-71</strain>
        <strain evidence="2 11">NOV-9</strain>
        <strain evidence="5 19">ONT-3</strain>
        <strain evidence="3 17">SCRP245</strain>
    </source>
</reference>
<evidence type="ECO:0000259" key="1">
    <source>
        <dbReference type="Pfam" id="PF05699"/>
    </source>
</evidence>
<evidence type="ECO:0000313" key="10">
    <source>
        <dbReference type="EMBL" id="KAE9291884.1"/>
    </source>
</evidence>
<dbReference type="Proteomes" id="UP000460718">
    <property type="component" value="Unassembled WGS sequence"/>
</dbReference>
<evidence type="ECO:0000313" key="14">
    <source>
        <dbReference type="Proteomes" id="UP000440367"/>
    </source>
</evidence>
<dbReference type="Proteomes" id="UP000437068">
    <property type="component" value="Unassembled WGS sequence"/>
</dbReference>
<keyword evidence="12" id="KW-1185">Reference proteome</keyword>
<accession>A0A6A3E511</accession>
<dbReference type="EMBL" id="QXGB01001477">
    <property type="protein sequence ID" value="KAE9190161.1"/>
    <property type="molecule type" value="Genomic_DNA"/>
</dbReference>
<evidence type="ECO:0000313" key="6">
    <source>
        <dbReference type="EMBL" id="KAE9116636.1"/>
    </source>
</evidence>
<dbReference type="Pfam" id="PF05699">
    <property type="entry name" value="Dimer_Tnp_hAT"/>
    <property type="match status" value="1"/>
</dbReference>
<dbReference type="Proteomes" id="UP000440367">
    <property type="component" value="Unassembled WGS sequence"/>
</dbReference>
<dbReference type="GO" id="GO:0046983">
    <property type="term" value="F:protein dimerization activity"/>
    <property type="evidence" value="ECO:0007669"/>
    <property type="project" value="InterPro"/>
</dbReference>
<dbReference type="InterPro" id="IPR012337">
    <property type="entry name" value="RNaseH-like_sf"/>
</dbReference>
<dbReference type="Proteomes" id="UP000440732">
    <property type="component" value="Unassembled WGS sequence"/>
</dbReference>
<evidence type="ECO:0000313" key="11">
    <source>
        <dbReference type="Proteomes" id="UP000429523"/>
    </source>
</evidence>
<dbReference type="Proteomes" id="UP000488956">
    <property type="component" value="Unassembled WGS sequence"/>
</dbReference>
<evidence type="ECO:0000313" key="19">
    <source>
        <dbReference type="Proteomes" id="UP000488956"/>
    </source>
</evidence>
<evidence type="ECO:0000313" key="4">
    <source>
        <dbReference type="EMBL" id="KAE9089387.1"/>
    </source>
</evidence>
<evidence type="ECO:0000313" key="16">
    <source>
        <dbReference type="Proteomes" id="UP000441208"/>
    </source>
</evidence>
<dbReference type="InterPro" id="IPR008906">
    <property type="entry name" value="HATC_C_dom"/>
</dbReference>
<evidence type="ECO:0000313" key="3">
    <source>
        <dbReference type="EMBL" id="KAE8999730.1"/>
    </source>
</evidence>
<dbReference type="EMBL" id="QXGC01000936">
    <property type="protein sequence ID" value="KAE9216032.1"/>
    <property type="molecule type" value="Genomic_DNA"/>
</dbReference>
<dbReference type="Proteomes" id="UP000441208">
    <property type="component" value="Unassembled WGS sequence"/>
</dbReference>
<evidence type="ECO:0000313" key="18">
    <source>
        <dbReference type="Proteomes" id="UP000476176"/>
    </source>
</evidence>
<evidence type="ECO:0000313" key="8">
    <source>
        <dbReference type="EMBL" id="KAE9202299.1"/>
    </source>
</evidence>
<feature type="domain" description="HAT C-terminal dimerisation" evidence="1">
    <location>
        <begin position="58"/>
        <end position="133"/>
    </location>
</feature>
<gene>
    <name evidence="10" type="ORF">PF001_g18959</name>
    <name evidence="8" type="ORF">PF002_g21284</name>
    <name evidence="9" type="ORF">PF004_g14569</name>
    <name evidence="7" type="ORF">PF005_g19361</name>
    <name evidence="6" type="ORF">PF006_g18987</name>
    <name evidence="4" type="ORF">PF007_g19616</name>
    <name evidence="2" type="ORF">PF009_g20986</name>
    <name evidence="5" type="ORF">PF010_g15201</name>
    <name evidence="3" type="ORF">PF011_g14504</name>
</gene>
<organism evidence="2 11">
    <name type="scientific">Phytophthora fragariae</name>
    <dbReference type="NCBI Taxonomy" id="53985"/>
    <lineage>
        <taxon>Eukaryota</taxon>
        <taxon>Sar</taxon>
        <taxon>Stramenopiles</taxon>
        <taxon>Oomycota</taxon>
        <taxon>Peronosporomycetes</taxon>
        <taxon>Peronosporales</taxon>
        <taxon>Peronosporaceae</taxon>
        <taxon>Phytophthora</taxon>
    </lineage>
</organism>
<dbReference type="EMBL" id="QXFX01000978">
    <property type="protein sequence ID" value="KAE9099426.1"/>
    <property type="molecule type" value="Genomic_DNA"/>
</dbReference>
<dbReference type="Proteomes" id="UP000433483">
    <property type="component" value="Unassembled WGS sequence"/>
</dbReference>
<dbReference type="Proteomes" id="UP000429523">
    <property type="component" value="Unassembled WGS sequence"/>
</dbReference>
<evidence type="ECO:0000313" key="9">
    <source>
        <dbReference type="EMBL" id="KAE9216032.1"/>
    </source>
</evidence>
<sequence>MVMHMASRIYWIRGMVESTWTRTKETVQDFIAGWHGSDQEDAVSIEMLKFQAELQRPSRELKLVHDKQVPVFDYWRPMHRYPLLRQIALTVFTVAASSAGAEQNFSTHKFIHSDVRNRLSEAHVEKLVFIFFNSKNQCAEDMAIFNLLEDLE</sequence>
<evidence type="ECO:0000313" key="5">
    <source>
        <dbReference type="EMBL" id="KAE9099426.1"/>
    </source>
</evidence>
<dbReference type="Proteomes" id="UP000476176">
    <property type="component" value="Unassembled WGS sequence"/>
</dbReference>
<name>A0A6A3E511_9STRA</name>
<evidence type="ECO:0000313" key="12">
    <source>
        <dbReference type="Proteomes" id="UP000433483"/>
    </source>
</evidence>
<evidence type="ECO:0000313" key="13">
    <source>
        <dbReference type="Proteomes" id="UP000437068"/>
    </source>
</evidence>
<evidence type="ECO:0000313" key="7">
    <source>
        <dbReference type="EMBL" id="KAE9190161.1"/>
    </source>
</evidence>
<dbReference type="EMBL" id="QXFW01000939">
    <property type="protein sequence ID" value="KAE8999730.1"/>
    <property type="molecule type" value="Genomic_DNA"/>
</dbReference>
<dbReference type="EMBL" id="QXGE01001496">
    <property type="protein sequence ID" value="KAE9291884.1"/>
    <property type="molecule type" value="Genomic_DNA"/>
</dbReference>